<dbReference type="InterPro" id="IPR013221">
    <property type="entry name" value="Mur_ligase_cen"/>
</dbReference>
<comment type="caution">
    <text evidence="24">The sequence shown here is derived from an EMBL/GenBank/DDBJ whole genome shotgun (WGS) entry which is preliminary data.</text>
</comment>
<evidence type="ECO:0000313" key="25">
    <source>
        <dbReference type="Proteomes" id="UP001596020"/>
    </source>
</evidence>
<dbReference type="NCBIfam" id="TIGR01499">
    <property type="entry name" value="folC"/>
    <property type="match status" value="1"/>
</dbReference>
<evidence type="ECO:0000256" key="6">
    <source>
        <dbReference type="ARBA" id="ARBA00013025"/>
    </source>
</evidence>
<evidence type="ECO:0000256" key="2">
    <source>
        <dbReference type="ARBA" id="ARBA00004799"/>
    </source>
</evidence>
<dbReference type="InterPro" id="IPR004101">
    <property type="entry name" value="Mur_ligase_C"/>
</dbReference>
<keyword evidence="9" id="KW-0479">Metal-binding</keyword>
<dbReference type="InterPro" id="IPR036565">
    <property type="entry name" value="Mur-like_cat_sf"/>
</dbReference>
<dbReference type="EMBL" id="JBHSGO010000148">
    <property type="protein sequence ID" value="MFC4665887.1"/>
    <property type="molecule type" value="Genomic_DNA"/>
</dbReference>
<comment type="function">
    <text evidence="1">Functions in two distinct reactions of the de novo folate biosynthetic pathway. Catalyzes the addition of a glutamate residue to dihydropteroate (7,8-dihydropteroate or H2Pte) to form dihydrofolate (7,8-dihydrofolate monoglutamate or H2Pte-Glu). Also catalyzes successive additions of L-glutamate to tetrahydrofolate or 10-formyltetrahydrofolate or 5,10-methylenetetrahydrofolate, leading to folylpolyglutamate derivatives.</text>
</comment>
<keyword evidence="8 21" id="KW-0436">Ligase</keyword>
<comment type="catalytic activity">
    <reaction evidence="20">
        <text>7,8-dihydropteroate + L-glutamate + ATP = 7,8-dihydrofolate + ADP + phosphate + H(+)</text>
        <dbReference type="Rhea" id="RHEA:23584"/>
        <dbReference type="ChEBI" id="CHEBI:15378"/>
        <dbReference type="ChEBI" id="CHEBI:17839"/>
        <dbReference type="ChEBI" id="CHEBI:29985"/>
        <dbReference type="ChEBI" id="CHEBI:30616"/>
        <dbReference type="ChEBI" id="CHEBI:43474"/>
        <dbReference type="ChEBI" id="CHEBI:57451"/>
        <dbReference type="ChEBI" id="CHEBI:456216"/>
        <dbReference type="EC" id="6.3.2.12"/>
    </reaction>
</comment>
<dbReference type="PANTHER" id="PTHR11136:SF0">
    <property type="entry name" value="DIHYDROFOLATE SYNTHETASE-RELATED"/>
    <property type="match status" value="1"/>
</dbReference>
<evidence type="ECO:0000256" key="5">
    <source>
        <dbReference type="ARBA" id="ARBA00013023"/>
    </source>
</evidence>
<keyword evidence="12" id="KW-0460">Magnesium</keyword>
<comment type="similarity">
    <text evidence="4 21">Belongs to the folylpolyglutamate synthase family.</text>
</comment>
<dbReference type="Proteomes" id="UP001596020">
    <property type="component" value="Unassembled WGS sequence"/>
</dbReference>
<comment type="catalytic activity">
    <reaction evidence="18">
        <text>10-formyltetrahydrofolyl-(gamma-L-Glu)(n) + L-glutamate + ATP = 10-formyltetrahydrofolyl-(gamma-L-Glu)(n+1) + ADP + phosphate + H(+)</text>
        <dbReference type="Rhea" id="RHEA:51904"/>
        <dbReference type="Rhea" id="RHEA-COMP:13088"/>
        <dbReference type="Rhea" id="RHEA-COMP:14300"/>
        <dbReference type="ChEBI" id="CHEBI:15378"/>
        <dbReference type="ChEBI" id="CHEBI:29985"/>
        <dbReference type="ChEBI" id="CHEBI:30616"/>
        <dbReference type="ChEBI" id="CHEBI:43474"/>
        <dbReference type="ChEBI" id="CHEBI:134413"/>
        <dbReference type="ChEBI" id="CHEBI:456216"/>
        <dbReference type="EC" id="6.3.2.17"/>
    </reaction>
</comment>
<evidence type="ECO:0000256" key="14">
    <source>
        <dbReference type="ARBA" id="ARBA00030048"/>
    </source>
</evidence>
<evidence type="ECO:0000256" key="3">
    <source>
        <dbReference type="ARBA" id="ARBA00005150"/>
    </source>
</evidence>
<proteinExistence type="inferred from homology"/>
<dbReference type="SUPFAM" id="SSF53623">
    <property type="entry name" value="MurD-like peptide ligases, catalytic domain"/>
    <property type="match status" value="1"/>
</dbReference>
<evidence type="ECO:0000256" key="17">
    <source>
        <dbReference type="ARBA" id="ARBA00047493"/>
    </source>
</evidence>
<dbReference type="Gene3D" id="3.90.190.20">
    <property type="entry name" value="Mur ligase, C-terminal domain"/>
    <property type="match status" value="1"/>
</dbReference>
<gene>
    <name evidence="24" type="ORF">ACFO3G_04625</name>
</gene>
<keyword evidence="25" id="KW-1185">Reference proteome</keyword>
<dbReference type="Gene3D" id="3.40.1190.10">
    <property type="entry name" value="Mur-like, catalytic domain"/>
    <property type="match status" value="1"/>
</dbReference>
<protein>
    <recommendedName>
        <fullName evidence="7">Dihydrofolate synthase/folylpolyglutamate synthase</fullName>
        <ecNumber evidence="5">6.3.2.12</ecNumber>
        <ecNumber evidence="6">6.3.2.17</ecNumber>
    </recommendedName>
    <alternativeName>
        <fullName evidence="16">Folylpoly-gamma-glutamate synthetase-dihydrofolate synthetase</fullName>
    </alternativeName>
    <alternativeName>
        <fullName evidence="14">Folylpolyglutamate synthetase</fullName>
    </alternativeName>
    <alternativeName>
        <fullName evidence="15">Tetrahydrofolylpolyglutamate synthase</fullName>
    </alternativeName>
</protein>
<keyword evidence="10 21" id="KW-0547">Nucleotide-binding</keyword>
<name>A0ABV9K758_9PORP</name>
<dbReference type="InterPro" id="IPR036615">
    <property type="entry name" value="Mur_ligase_C_dom_sf"/>
</dbReference>
<accession>A0ABV9K758</accession>
<dbReference type="Pfam" id="PF02875">
    <property type="entry name" value="Mur_ligase_C"/>
    <property type="match status" value="1"/>
</dbReference>
<evidence type="ECO:0000256" key="12">
    <source>
        <dbReference type="ARBA" id="ARBA00022842"/>
    </source>
</evidence>
<evidence type="ECO:0000256" key="9">
    <source>
        <dbReference type="ARBA" id="ARBA00022723"/>
    </source>
</evidence>
<evidence type="ECO:0000256" key="11">
    <source>
        <dbReference type="ARBA" id="ARBA00022840"/>
    </source>
</evidence>
<evidence type="ECO:0000256" key="10">
    <source>
        <dbReference type="ARBA" id="ARBA00022741"/>
    </source>
</evidence>
<evidence type="ECO:0000313" key="24">
    <source>
        <dbReference type="EMBL" id="MFC4665887.1"/>
    </source>
</evidence>
<evidence type="ECO:0000256" key="19">
    <source>
        <dbReference type="ARBA" id="ARBA00049035"/>
    </source>
</evidence>
<comment type="catalytic activity">
    <reaction evidence="17">
        <text>(6S)-5,6,7,8-tetrahydrofolyl-(gamma-L-Glu)(n) + L-glutamate + ATP = (6S)-5,6,7,8-tetrahydrofolyl-(gamma-L-Glu)(n+1) + ADP + phosphate + H(+)</text>
        <dbReference type="Rhea" id="RHEA:10580"/>
        <dbReference type="Rhea" id="RHEA-COMP:14738"/>
        <dbReference type="Rhea" id="RHEA-COMP:14740"/>
        <dbReference type="ChEBI" id="CHEBI:15378"/>
        <dbReference type="ChEBI" id="CHEBI:29985"/>
        <dbReference type="ChEBI" id="CHEBI:30616"/>
        <dbReference type="ChEBI" id="CHEBI:43474"/>
        <dbReference type="ChEBI" id="CHEBI:141005"/>
        <dbReference type="ChEBI" id="CHEBI:456216"/>
        <dbReference type="EC" id="6.3.2.17"/>
    </reaction>
</comment>
<dbReference type="PANTHER" id="PTHR11136">
    <property type="entry name" value="FOLYLPOLYGLUTAMATE SYNTHASE-RELATED"/>
    <property type="match status" value="1"/>
</dbReference>
<dbReference type="SUPFAM" id="SSF53244">
    <property type="entry name" value="MurD-like peptide ligases, peptide-binding domain"/>
    <property type="match status" value="1"/>
</dbReference>
<comment type="catalytic activity">
    <reaction evidence="19">
        <text>(6R)-5,10-methylenetetrahydrofolyl-(gamma-L-Glu)(n) + L-glutamate + ATP = (6R)-5,10-methylenetetrahydrofolyl-(gamma-L-Glu)(n+1) + ADP + phosphate + H(+)</text>
        <dbReference type="Rhea" id="RHEA:51912"/>
        <dbReference type="Rhea" id="RHEA-COMP:13257"/>
        <dbReference type="Rhea" id="RHEA-COMP:13258"/>
        <dbReference type="ChEBI" id="CHEBI:15378"/>
        <dbReference type="ChEBI" id="CHEBI:29985"/>
        <dbReference type="ChEBI" id="CHEBI:30616"/>
        <dbReference type="ChEBI" id="CHEBI:43474"/>
        <dbReference type="ChEBI" id="CHEBI:136572"/>
        <dbReference type="ChEBI" id="CHEBI:456216"/>
        <dbReference type="EC" id="6.3.2.17"/>
    </reaction>
</comment>
<dbReference type="InterPro" id="IPR001645">
    <property type="entry name" value="Folylpolyglutamate_synth"/>
</dbReference>
<dbReference type="EC" id="6.3.2.17" evidence="6"/>
<evidence type="ECO:0000256" key="4">
    <source>
        <dbReference type="ARBA" id="ARBA00008276"/>
    </source>
</evidence>
<dbReference type="InterPro" id="IPR018109">
    <property type="entry name" value="Folylpolyglutamate_synth_CS"/>
</dbReference>
<dbReference type="Pfam" id="PF08245">
    <property type="entry name" value="Mur_ligase_M"/>
    <property type="match status" value="1"/>
</dbReference>
<evidence type="ECO:0000256" key="13">
    <source>
        <dbReference type="ARBA" id="ARBA00022909"/>
    </source>
</evidence>
<evidence type="ECO:0000256" key="15">
    <source>
        <dbReference type="ARBA" id="ARBA00030592"/>
    </source>
</evidence>
<dbReference type="RefSeq" id="WP_380078418.1">
    <property type="nucleotide sequence ID" value="NZ_JBHSGO010000148.1"/>
</dbReference>
<dbReference type="PIRSF" id="PIRSF001563">
    <property type="entry name" value="Folylpolyglu_synth"/>
    <property type="match status" value="1"/>
</dbReference>
<evidence type="ECO:0000259" key="22">
    <source>
        <dbReference type="Pfam" id="PF02875"/>
    </source>
</evidence>
<keyword evidence="13" id="KW-0289">Folate biosynthesis</keyword>
<dbReference type="GO" id="GO:0016874">
    <property type="term" value="F:ligase activity"/>
    <property type="evidence" value="ECO:0007669"/>
    <property type="project" value="UniProtKB-KW"/>
</dbReference>
<dbReference type="EC" id="6.3.2.12" evidence="5"/>
<dbReference type="PROSITE" id="PS01012">
    <property type="entry name" value="FOLYLPOLYGLU_SYNT_2"/>
    <property type="match status" value="1"/>
</dbReference>
<comment type="pathway">
    <text evidence="3">Cofactor biosynthesis; tetrahydrofolylpolyglutamate biosynthesis.</text>
</comment>
<evidence type="ECO:0000256" key="8">
    <source>
        <dbReference type="ARBA" id="ARBA00022598"/>
    </source>
</evidence>
<reference evidence="25" key="1">
    <citation type="journal article" date="2019" name="Int. J. Syst. Evol. Microbiol.">
        <title>The Global Catalogue of Microorganisms (GCM) 10K type strain sequencing project: providing services to taxonomists for standard genome sequencing and annotation.</title>
        <authorList>
            <consortium name="The Broad Institute Genomics Platform"/>
            <consortium name="The Broad Institute Genome Sequencing Center for Infectious Disease"/>
            <person name="Wu L."/>
            <person name="Ma J."/>
        </authorList>
    </citation>
    <scope>NUCLEOTIDE SEQUENCE [LARGE SCALE GENOMIC DNA]</scope>
    <source>
        <strain evidence="25">CGMCC 4.7357</strain>
    </source>
</reference>
<evidence type="ECO:0000256" key="20">
    <source>
        <dbReference type="ARBA" id="ARBA00049161"/>
    </source>
</evidence>
<evidence type="ECO:0000256" key="18">
    <source>
        <dbReference type="ARBA" id="ARBA00047808"/>
    </source>
</evidence>
<evidence type="ECO:0000256" key="21">
    <source>
        <dbReference type="PIRNR" id="PIRNR001563"/>
    </source>
</evidence>
<evidence type="ECO:0000256" key="7">
    <source>
        <dbReference type="ARBA" id="ARBA00019357"/>
    </source>
</evidence>
<comment type="pathway">
    <text evidence="2">Cofactor biosynthesis; tetrahydrofolate biosynthesis; 7,8-dihydrofolate from 2-amino-4-hydroxy-6-hydroxymethyl-7,8-dihydropteridine diphosphate and 4-aminobenzoate: step 2/2.</text>
</comment>
<feature type="domain" description="Mur ligase central" evidence="23">
    <location>
        <begin position="51"/>
        <end position="269"/>
    </location>
</feature>
<organism evidence="24 25">
    <name type="scientific">Falsiporphyromonas endometrii</name>
    <dbReference type="NCBI Taxonomy" id="1387297"/>
    <lineage>
        <taxon>Bacteria</taxon>
        <taxon>Pseudomonadati</taxon>
        <taxon>Bacteroidota</taxon>
        <taxon>Bacteroidia</taxon>
        <taxon>Bacteroidales</taxon>
        <taxon>Porphyromonadaceae</taxon>
        <taxon>Falsiporphyromonas</taxon>
    </lineage>
</organism>
<feature type="domain" description="Mur ligase C-terminal" evidence="22">
    <location>
        <begin position="301"/>
        <end position="418"/>
    </location>
</feature>
<evidence type="ECO:0000256" key="1">
    <source>
        <dbReference type="ARBA" id="ARBA00002714"/>
    </source>
</evidence>
<sequence>MTYNEAIDYLYHATPVFQHSGGSAYKPGLETVLKLSEAFGSPHKVLKTIHVAGTNGKGSTCHLLAASLQQSGYKVGLFTSPHLVDFRERIRINGNKIDEQYVVDFTEKAKSLIGEFHPSFFELTTVMAFRYFADSNVDVAVIEVGMGGRLDSTNIISPDLSIITGISLDHTQFLGHTTKEIAFEKGGIIKPQTPVIVAEADEDTKAVFDKLSSDRNAPIYYAEKTGELESYELLPDESYIRYNTIHWGTVDSQLVGDCQPINARSALFALHLLKDKLGYHITEEGVKEGFKHVVQSTGLMGRWQVLAKKPLMICDTGHNAGGIAQIVSRLSKLTKDNLHIVFGMAGDKDVTAVVNLLPKDAHYYWCQASVDRAMPVEELQKIAHSCHLSGLSFHSVKEALDEARANATDQDIIFIGGSNFVIADLLNSLNLCK</sequence>
<evidence type="ECO:0000256" key="16">
    <source>
        <dbReference type="ARBA" id="ARBA00032510"/>
    </source>
</evidence>
<evidence type="ECO:0000259" key="23">
    <source>
        <dbReference type="Pfam" id="PF08245"/>
    </source>
</evidence>
<keyword evidence="11 21" id="KW-0067">ATP-binding</keyword>